<sequence length="49" mass="5812">MFTTAEVSIEPHISGFEGKFQGENEIFRIRRKELEPFYPKDICPFSYLL</sequence>
<evidence type="ECO:0000313" key="1">
    <source>
        <dbReference type="EMBL" id="JAD73604.1"/>
    </source>
</evidence>
<dbReference type="AlphaFoldDB" id="A0A0A9CBG6"/>
<dbReference type="EMBL" id="GBRH01224291">
    <property type="protein sequence ID" value="JAD73604.1"/>
    <property type="molecule type" value="Transcribed_RNA"/>
</dbReference>
<protein>
    <submittedName>
        <fullName evidence="1">Uncharacterized protein</fullName>
    </submittedName>
</protein>
<name>A0A0A9CBG6_ARUDO</name>
<organism evidence="1">
    <name type="scientific">Arundo donax</name>
    <name type="common">Giant reed</name>
    <name type="synonym">Donax arundinaceus</name>
    <dbReference type="NCBI Taxonomy" id="35708"/>
    <lineage>
        <taxon>Eukaryota</taxon>
        <taxon>Viridiplantae</taxon>
        <taxon>Streptophyta</taxon>
        <taxon>Embryophyta</taxon>
        <taxon>Tracheophyta</taxon>
        <taxon>Spermatophyta</taxon>
        <taxon>Magnoliopsida</taxon>
        <taxon>Liliopsida</taxon>
        <taxon>Poales</taxon>
        <taxon>Poaceae</taxon>
        <taxon>PACMAD clade</taxon>
        <taxon>Arundinoideae</taxon>
        <taxon>Arundineae</taxon>
        <taxon>Arundo</taxon>
    </lineage>
</organism>
<reference evidence="1" key="1">
    <citation type="submission" date="2014-09" db="EMBL/GenBank/DDBJ databases">
        <authorList>
            <person name="Magalhaes I.L.F."/>
            <person name="Oliveira U."/>
            <person name="Santos F.R."/>
            <person name="Vidigal T.H.D.A."/>
            <person name="Brescovit A.D."/>
            <person name="Santos A.J."/>
        </authorList>
    </citation>
    <scope>NUCLEOTIDE SEQUENCE</scope>
    <source>
        <tissue evidence="1">Shoot tissue taken approximately 20 cm above the soil surface</tissue>
    </source>
</reference>
<accession>A0A0A9CBG6</accession>
<proteinExistence type="predicted"/>
<reference evidence="1" key="2">
    <citation type="journal article" date="2015" name="Data Brief">
        <title>Shoot transcriptome of the giant reed, Arundo donax.</title>
        <authorList>
            <person name="Barrero R.A."/>
            <person name="Guerrero F.D."/>
            <person name="Moolhuijzen P."/>
            <person name="Goolsby J.A."/>
            <person name="Tidwell J."/>
            <person name="Bellgard S.E."/>
            <person name="Bellgard M.I."/>
        </authorList>
    </citation>
    <scope>NUCLEOTIDE SEQUENCE</scope>
    <source>
        <tissue evidence="1">Shoot tissue taken approximately 20 cm above the soil surface</tissue>
    </source>
</reference>